<dbReference type="SUPFAM" id="SSF54506">
    <property type="entry name" value="Diaminopimelate epimerase-like"/>
    <property type="match status" value="2"/>
</dbReference>
<feature type="binding site" evidence="8">
    <location>
        <position position="12"/>
    </location>
    <ligand>
        <name>substrate</name>
    </ligand>
</feature>
<keyword evidence="6 8" id="KW-0413">Isomerase</keyword>
<dbReference type="GO" id="GO:0005829">
    <property type="term" value="C:cytosol"/>
    <property type="evidence" value="ECO:0007669"/>
    <property type="project" value="TreeGrafter"/>
</dbReference>
<protein>
    <recommendedName>
        <fullName evidence="3 8">Diaminopimelate epimerase</fullName>
        <shortName evidence="8">DAP epimerase</shortName>
        <ecNumber evidence="3 8">5.1.1.7</ecNumber>
    </recommendedName>
    <alternativeName>
        <fullName evidence="8">PLP-independent amino acid racemase</fullName>
    </alternativeName>
</protein>
<dbReference type="GO" id="GO:0009089">
    <property type="term" value="P:lysine biosynthetic process via diaminopimelate"/>
    <property type="evidence" value="ECO:0007669"/>
    <property type="project" value="UniProtKB-UniRule"/>
</dbReference>
<accession>A0A7C0Y5V2</accession>
<dbReference type="InterPro" id="IPR018510">
    <property type="entry name" value="DAP_epimerase_AS"/>
</dbReference>
<name>A0A7C0Y5V2_9BACT</name>
<sequence>MFSFSKLAGSGNDFILVDNMAGQVDVDAFREKISKVCARAQSVGADGIIFLELSPKAHFRWRFFNSNGSEAEMCGNGGRCAARFAFERGIAPREMTFETLAGLIKAQVLDGGRVEVQLPTPHGWRWRESLSLDGRILEYSFVNTGVPHVVVFVEDLNDVDVRGLGRKIRFHDRFSPAGTNVNFVQVLGEGCLALRTYERGVEDETLACGTGATAAALIYLGNRESGHVEVLTRSGEALVVEKRGNEVYLQGGTRWVYDGQLKSEAWEW</sequence>
<comment type="caution">
    <text evidence="8">Lacks conserved residue(s) required for the propagation of feature annotation.</text>
</comment>
<reference evidence="10" key="1">
    <citation type="journal article" date="2020" name="mSystems">
        <title>Genome- and Community-Level Interaction Insights into Carbon Utilization and Element Cycling Functions of Hydrothermarchaeota in Hydrothermal Sediment.</title>
        <authorList>
            <person name="Zhou Z."/>
            <person name="Liu Y."/>
            <person name="Xu W."/>
            <person name="Pan J."/>
            <person name="Luo Z.H."/>
            <person name="Li M."/>
        </authorList>
    </citation>
    <scope>NUCLEOTIDE SEQUENCE [LARGE SCALE GENOMIC DNA]</scope>
    <source>
        <strain evidence="10">HyVt-115</strain>
    </source>
</reference>
<comment type="pathway">
    <text evidence="1 8">Amino-acid biosynthesis; L-lysine biosynthesis via DAP pathway; DL-2,6-diaminopimelate from LL-2,6-diaminopimelate: step 1/1.</text>
</comment>
<dbReference type="Proteomes" id="UP000885690">
    <property type="component" value="Unassembled WGS sequence"/>
</dbReference>
<evidence type="ECO:0000256" key="5">
    <source>
        <dbReference type="ARBA" id="ARBA00023154"/>
    </source>
</evidence>
<proteinExistence type="inferred from homology"/>
<dbReference type="PROSITE" id="PS01326">
    <property type="entry name" value="DAP_EPIMERASE"/>
    <property type="match status" value="1"/>
</dbReference>
<dbReference type="NCBIfam" id="TIGR00652">
    <property type="entry name" value="DapF"/>
    <property type="match status" value="1"/>
</dbReference>
<comment type="function">
    <text evidence="8">Catalyzes the stereoinversion of LL-2,6-diaminopimelate (L,L-DAP) to meso-diaminopimelate (meso-DAP), a precursor of L-lysine and an essential component of the bacterial peptidoglycan.</text>
</comment>
<organism evidence="10">
    <name type="scientific">Thermosulfidibacter takaii</name>
    <dbReference type="NCBI Taxonomy" id="412593"/>
    <lineage>
        <taxon>Bacteria</taxon>
        <taxon>Pseudomonadati</taxon>
        <taxon>Thermosulfidibacterota</taxon>
        <taxon>Thermosulfidibacteria</taxon>
        <taxon>Thermosulfidibacterales</taxon>
        <taxon>Thermosulfidibacteraceae</taxon>
    </lineage>
</organism>
<comment type="similarity">
    <text evidence="2 8">Belongs to the diaminopimelate epimerase family.</text>
</comment>
<evidence type="ECO:0000256" key="8">
    <source>
        <dbReference type="HAMAP-Rule" id="MF_00197"/>
    </source>
</evidence>
<feature type="binding site" evidence="8">
    <location>
        <begin position="209"/>
        <end position="210"/>
    </location>
    <ligand>
        <name>substrate</name>
    </ligand>
</feature>
<evidence type="ECO:0000256" key="6">
    <source>
        <dbReference type="ARBA" id="ARBA00023235"/>
    </source>
</evidence>
<evidence type="ECO:0000256" key="2">
    <source>
        <dbReference type="ARBA" id="ARBA00010219"/>
    </source>
</evidence>
<keyword evidence="8" id="KW-0963">Cytoplasm</keyword>
<dbReference type="PANTHER" id="PTHR31689:SF0">
    <property type="entry name" value="DIAMINOPIMELATE EPIMERASE"/>
    <property type="match status" value="1"/>
</dbReference>
<dbReference type="InterPro" id="IPR001653">
    <property type="entry name" value="DAP_epimerase_DapF"/>
</dbReference>
<dbReference type="EC" id="5.1.1.7" evidence="3 8"/>
<dbReference type="EMBL" id="DQWS01000037">
    <property type="protein sequence ID" value="HDD52614.1"/>
    <property type="molecule type" value="Genomic_DNA"/>
</dbReference>
<gene>
    <name evidence="8" type="primary">dapF</name>
    <name evidence="10" type="ORF">ENF32_00920</name>
</gene>
<comment type="subunit">
    <text evidence="8">Homodimer.</text>
</comment>
<comment type="caution">
    <text evidence="10">The sequence shown here is derived from an EMBL/GenBank/DDBJ whole genome shotgun (WGS) entry which is preliminary data.</text>
</comment>
<dbReference type="Pfam" id="PF01678">
    <property type="entry name" value="DAP_epimerase"/>
    <property type="match status" value="2"/>
</dbReference>
<keyword evidence="4 8" id="KW-0028">Amino-acid biosynthesis</keyword>
<feature type="active site" evidence="9">
    <location>
        <position position="74"/>
    </location>
</feature>
<comment type="catalytic activity">
    <reaction evidence="7 8">
        <text>(2S,6S)-2,6-diaminopimelate = meso-2,6-diaminopimelate</text>
        <dbReference type="Rhea" id="RHEA:15393"/>
        <dbReference type="ChEBI" id="CHEBI:57609"/>
        <dbReference type="ChEBI" id="CHEBI:57791"/>
        <dbReference type="EC" id="5.1.1.7"/>
    </reaction>
</comment>
<feature type="site" description="Could be important to modulate the pK values of the two catalytic cysteine residues" evidence="8">
    <location>
        <position position="148"/>
    </location>
</feature>
<dbReference type="AlphaFoldDB" id="A0A7C0Y5V2"/>
<feature type="binding site" evidence="8">
    <location>
        <position position="65"/>
    </location>
    <ligand>
        <name>substrate</name>
    </ligand>
</feature>
<dbReference type="HAMAP" id="MF_00197">
    <property type="entry name" value="DAP_epimerase"/>
    <property type="match status" value="1"/>
</dbReference>
<evidence type="ECO:0000256" key="7">
    <source>
        <dbReference type="ARBA" id="ARBA00051712"/>
    </source>
</evidence>
<evidence type="ECO:0000256" key="1">
    <source>
        <dbReference type="ARBA" id="ARBA00005196"/>
    </source>
</evidence>
<evidence type="ECO:0000313" key="10">
    <source>
        <dbReference type="EMBL" id="HDD52614.1"/>
    </source>
</evidence>
<evidence type="ECO:0000256" key="9">
    <source>
        <dbReference type="PROSITE-ProRule" id="PRU10125"/>
    </source>
</evidence>
<dbReference type="Gene3D" id="3.10.310.10">
    <property type="entry name" value="Diaminopimelate Epimerase, Chain A, domain 1"/>
    <property type="match status" value="2"/>
</dbReference>
<dbReference type="UniPathway" id="UPA00034">
    <property type="reaction ID" value="UER00025"/>
</dbReference>
<feature type="binding site" evidence="8">
    <location>
        <position position="180"/>
    </location>
    <ligand>
        <name>substrate</name>
    </ligand>
</feature>
<evidence type="ECO:0000256" key="4">
    <source>
        <dbReference type="ARBA" id="ARBA00022605"/>
    </source>
</evidence>
<evidence type="ECO:0000256" key="3">
    <source>
        <dbReference type="ARBA" id="ARBA00013080"/>
    </source>
</evidence>
<feature type="binding site" evidence="8">
    <location>
        <begin position="198"/>
        <end position="199"/>
    </location>
    <ligand>
        <name>substrate</name>
    </ligand>
</feature>
<dbReference type="PANTHER" id="PTHR31689">
    <property type="entry name" value="DIAMINOPIMELATE EPIMERASE, CHLOROPLASTIC"/>
    <property type="match status" value="1"/>
</dbReference>
<comment type="subcellular location">
    <subcellularLocation>
        <location evidence="8">Cytoplasm</location>
    </subcellularLocation>
</comment>
<feature type="site" description="Could be important to modulate the pK values of the two catalytic cysteine residues" evidence="8">
    <location>
        <position position="198"/>
    </location>
</feature>
<keyword evidence="5 8" id="KW-0457">Lysine biosynthesis</keyword>
<feature type="binding site" evidence="8">
    <location>
        <begin position="75"/>
        <end position="76"/>
    </location>
    <ligand>
        <name>substrate</name>
    </ligand>
</feature>
<feature type="active site" description="Proton acceptor" evidence="8">
    <location>
        <position position="208"/>
    </location>
</feature>
<dbReference type="GO" id="GO:0008837">
    <property type="term" value="F:diaminopimelate epimerase activity"/>
    <property type="evidence" value="ECO:0007669"/>
    <property type="project" value="UniProtKB-UniRule"/>
</dbReference>
<feature type="active site" description="Proton donor" evidence="8">
    <location>
        <position position="74"/>
    </location>
</feature>